<evidence type="ECO:0000256" key="3">
    <source>
        <dbReference type="SAM" id="SignalP"/>
    </source>
</evidence>
<proteinExistence type="inferred from homology"/>
<dbReference type="InterPro" id="IPR029058">
    <property type="entry name" value="AB_hydrolase_fold"/>
</dbReference>
<dbReference type="SUPFAM" id="SSF53474">
    <property type="entry name" value="alpha/beta-Hydrolases"/>
    <property type="match status" value="1"/>
</dbReference>
<dbReference type="Pfam" id="PF08386">
    <property type="entry name" value="Abhydrolase_4"/>
    <property type="match status" value="1"/>
</dbReference>
<keyword evidence="2 6" id="KW-0378">Hydrolase</keyword>
<accession>A0ABT7YQ60</accession>
<name>A0ABT7YQ60_9ACTN</name>
<gene>
    <name evidence="6" type="ORF">QWI33_13735</name>
</gene>
<evidence type="ECO:0000313" key="6">
    <source>
        <dbReference type="EMBL" id="MDN3240792.1"/>
    </source>
</evidence>
<reference evidence="6" key="1">
    <citation type="submission" date="2023-06" db="EMBL/GenBank/DDBJ databases">
        <title>Gycomyces niveus sp.nov., a novel actinomycete isolated from soil in Shouguang.</title>
        <authorList>
            <person name="Yang X."/>
            <person name="Zhao J."/>
        </authorList>
    </citation>
    <scope>NUCLEOTIDE SEQUENCE</scope>
    <source>
        <strain evidence="6">NEAU C2</strain>
    </source>
</reference>
<dbReference type="InterPro" id="IPR000073">
    <property type="entry name" value="AB_hydrolase_1"/>
</dbReference>
<dbReference type="EMBL" id="JAUEMJ010000003">
    <property type="protein sequence ID" value="MDN3240792.1"/>
    <property type="molecule type" value="Genomic_DNA"/>
</dbReference>
<feature type="chain" id="PRO_5047335058" evidence="3">
    <location>
        <begin position="29"/>
        <end position="490"/>
    </location>
</feature>
<dbReference type="Pfam" id="PF00561">
    <property type="entry name" value="Abhydrolase_1"/>
    <property type="match status" value="1"/>
</dbReference>
<evidence type="ECO:0000259" key="4">
    <source>
        <dbReference type="Pfam" id="PF00561"/>
    </source>
</evidence>
<keyword evidence="7" id="KW-1185">Reference proteome</keyword>
<dbReference type="PANTHER" id="PTHR43248:SF25">
    <property type="entry name" value="AB HYDROLASE-1 DOMAIN-CONTAINING PROTEIN-RELATED"/>
    <property type="match status" value="1"/>
</dbReference>
<dbReference type="RefSeq" id="WP_289957707.1">
    <property type="nucleotide sequence ID" value="NZ_JAUEMJ010000003.1"/>
</dbReference>
<comment type="caution">
    <text evidence="6">The sequence shown here is derived from an EMBL/GenBank/DDBJ whole genome shotgun (WGS) entry which is preliminary data.</text>
</comment>
<evidence type="ECO:0000313" key="7">
    <source>
        <dbReference type="Proteomes" id="UP001171902"/>
    </source>
</evidence>
<comment type="similarity">
    <text evidence="1">Belongs to the peptidase S33 family.</text>
</comment>
<dbReference type="InterPro" id="IPR051601">
    <property type="entry name" value="Serine_prot/Carboxylest_S33"/>
</dbReference>
<organism evidence="6 7">
    <name type="scientific">Glycomyces tritici</name>
    <dbReference type="NCBI Taxonomy" id="2665176"/>
    <lineage>
        <taxon>Bacteria</taxon>
        <taxon>Bacillati</taxon>
        <taxon>Actinomycetota</taxon>
        <taxon>Actinomycetes</taxon>
        <taxon>Glycomycetales</taxon>
        <taxon>Glycomycetaceae</taxon>
        <taxon>Glycomyces</taxon>
    </lineage>
</organism>
<feature type="domain" description="Peptidase S33 tripeptidyl aminopeptidase-like C-terminal" evidence="5">
    <location>
        <begin position="398"/>
        <end position="486"/>
    </location>
</feature>
<keyword evidence="3" id="KW-0732">Signal</keyword>
<dbReference type="Gene3D" id="3.40.50.1820">
    <property type="entry name" value="alpha/beta hydrolase"/>
    <property type="match status" value="1"/>
</dbReference>
<evidence type="ECO:0000256" key="1">
    <source>
        <dbReference type="ARBA" id="ARBA00010088"/>
    </source>
</evidence>
<dbReference type="GO" id="GO:0016787">
    <property type="term" value="F:hydrolase activity"/>
    <property type="evidence" value="ECO:0007669"/>
    <property type="project" value="UniProtKB-KW"/>
</dbReference>
<dbReference type="InterPro" id="IPR013595">
    <property type="entry name" value="Pept_S33_TAP-like_C"/>
</dbReference>
<dbReference type="PANTHER" id="PTHR43248">
    <property type="entry name" value="2-SUCCINYL-6-HYDROXY-2,4-CYCLOHEXADIENE-1-CARBOXYLATE SYNTHASE"/>
    <property type="match status" value="1"/>
</dbReference>
<dbReference type="Proteomes" id="UP001171902">
    <property type="component" value="Unassembled WGS sequence"/>
</dbReference>
<feature type="signal peptide" evidence="3">
    <location>
        <begin position="1"/>
        <end position="28"/>
    </location>
</feature>
<feature type="domain" description="AB hydrolase-1" evidence="4">
    <location>
        <begin position="87"/>
        <end position="269"/>
    </location>
</feature>
<sequence>MRTTSRHLIAAGVAAASVLALVPGAAIAGTDGADHRGIDWRPCAEAPEFDCATIEVPLDYAKPRGKRIEIALARRPASNPDERIGSILMDPGGPGGSGVQDVINGEYALAADAAERFDLIGFDPRGVGGSTPINCDAGLADALQSNPIPTTEAAFAAQLELSGATADSCRELTGPLFDHADNLHVVEDIERIRRAIGEGDLNYLGFSYGTLMGQQYAERYPGRIRTMVLDGNQDHSQRSMWEFISAGTAAFEQNFGEFAQWCDTTVDCTLHGAGTVGVYEELQDRARAGELTDPGTGAPLDFFGLTRFAFAANQPEAWPALAEGLRAMRDETAAPAALVAPAEEAAAEAVRQFPEMPMFCQDWDFRIDEFAEWDAMMSRLAEEYPVTEWSPYAGLPLFCSGSGIEPTNPQGPLDIEGAPTIVLVGTVHDYATVYPWSESVAEQTGSALVTYEGYGHTAYGLKTPCLDEAIDAYFIDLKVPEDGLSCPGVE</sequence>
<evidence type="ECO:0000256" key="2">
    <source>
        <dbReference type="ARBA" id="ARBA00022801"/>
    </source>
</evidence>
<evidence type="ECO:0000259" key="5">
    <source>
        <dbReference type="Pfam" id="PF08386"/>
    </source>
</evidence>
<protein>
    <submittedName>
        <fullName evidence="6">Alpha/beta fold hydrolase</fullName>
    </submittedName>
</protein>